<dbReference type="RefSeq" id="WP_145267576.1">
    <property type="nucleotide sequence ID" value="NZ_CP036426.1"/>
</dbReference>
<dbReference type="InterPro" id="IPR000244">
    <property type="entry name" value="Ribosomal_bL9"/>
</dbReference>
<dbReference type="PANTHER" id="PTHR21368">
    <property type="entry name" value="50S RIBOSOMAL PROTEIN L9"/>
    <property type="match status" value="1"/>
</dbReference>
<dbReference type="SUPFAM" id="SSF55653">
    <property type="entry name" value="Ribosomal protein L9 C-domain"/>
    <property type="match status" value="1"/>
</dbReference>
<evidence type="ECO:0000256" key="8">
    <source>
        <dbReference type="SAM" id="MobiDB-lite"/>
    </source>
</evidence>
<dbReference type="GO" id="GO:0006412">
    <property type="term" value="P:translation"/>
    <property type="evidence" value="ECO:0007669"/>
    <property type="project" value="UniProtKB-UniRule"/>
</dbReference>
<dbReference type="InterPro" id="IPR020070">
    <property type="entry name" value="Ribosomal_bL9_N"/>
</dbReference>
<keyword evidence="11" id="KW-1185">Reference proteome</keyword>
<dbReference type="Proteomes" id="UP000317835">
    <property type="component" value="Chromosome"/>
</dbReference>
<dbReference type="InterPro" id="IPR009027">
    <property type="entry name" value="Ribosomal_bL9/RNase_H1_N"/>
</dbReference>
<dbReference type="Pfam" id="PF03948">
    <property type="entry name" value="Ribosomal_L9_C"/>
    <property type="match status" value="1"/>
</dbReference>
<proteinExistence type="inferred from homology"/>
<dbReference type="HAMAP" id="MF_00503">
    <property type="entry name" value="Ribosomal_bL9"/>
    <property type="match status" value="1"/>
</dbReference>
<evidence type="ECO:0000256" key="3">
    <source>
        <dbReference type="ARBA" id="ARBA00022884"/>
    </source>
</evidence>
<dbReference type="Gene3D" id="3.40.5.10">
    <property type="entry name" value="Ribosomal protein L9, N-terminal domain"/>
    <property type="match status" value="1"/>
</dbReference>
<name>A0A518GX75_9BACT</name>
<dbReference type="InterPro" id="IPR020069">
    <property type="entry name" value="Ribosomal_bL9_C"/>
</dbReference>
<dbReference type="Gene3D" id="3.10.430.100">
    <property type="entry name" value="Ribosomal protein L9, C-terminal domain"/>
    <property type="match status" value="1"/>
</dbReference>
<feature type="region of interest" description="Disordered" evidence="8">
    <location>
        <begin position="1"/>
        <end position="33"/>
    </location>
</feature>
<organism evidence="10 11">
    <name type="scientific">Tautonia plasticadhaerens</name>
    <dbReference type="NCBI Taxonomy" id="2527974"/>
    <lineage>
        <taxon>Bacteria</taxon>
        <taxon>Pseudomonadati</taxon>
        <taxon>Planctomycetota</taxon>
        <taxon>Planctomycetia</taxon>
        <taxon>Isosphaerales</taxon>
        <taxon>Isosphaeraceae</taxon>
        <taxon>Tautonia</taxon>
    </lineage>
</organism>
<dbReference type="GO" id="GO:0005840">
    <property type="term" value="C:ribosome"/>
    <property type="evidence" value="ECO:0007669"/>
    <property type="project" value="UniProtKB-KW"/>
</dbReference>
<protein>
    <recommendedName>
        <fullName evidence="6 7">Large ribosomal subunit protein bL9</fullName>
    </recommendedName>
</protein>
<dbReference type="GO" id="GO:0019843">
    <property type="term" value="F:rRNA binding"/>
    <property type="evidence" value="ECO:0007669"/>
    <property type="project" value="UniProtKB-UniRule"/>
</dbReference>
<evidence type="ECO:0000256" key="4">
    <source>
        <dbReference type="ARBA" id="ARBA00022980"/>
    </source>
</evidence>
<comment type="function">
    <text evidence="7">Binds to the 23S rRNA.</text>
</comment>
<reference evidence="10 11" key="1">
    <citation type="submission" date="2019-02" db="EMBL/GenBank/DDBJ databases">
        <title>Deep-cultivation of Planctomycetes and their phenomic and genomic characterization uncovers novel biology.</title>
        <authorList>
            <person name="Wiegand S."/>
            <person name="Jogler M."/>
            <person name="Boedeker C."/>
            <person name="Pinto D."/>
            <person name="Vollmers J."/>
            <person name="Rivas-Marin E."/>
            <person name="Kohn T."/>
            <person name="Peeters S.H."/>
            <person name="Heuer A."/>
            <person name="Rast P."/>
            <person name="Oberbeckmann S."/>
            <person name="Bunk B."/>
            <person name="Jeske O."/>
            <person name="Meyerdierks A."/>
            <person name="Storesund J.E."/>
            <person name="Kallscheuer N."/>
            <person name="Luecker S."/>
            <person name="Lage O.M."/>
            <person name="Pohl T."/>
            <person name="Merkel B.J."/>
            <person name="Hornburger P."/>
            <person name="Mueller R.-W."/>
            <person name="Bruemmer F."/>
            <person name="Labrenz M."/>
            <person name="Spormann A.M."/>
            <person name="Op den Camp H."/>
            <person name="Overmann J."/>
            <person name="Amann R."/>
            <person name="Jetten M.S.M."/>
            <person name="Mascher T."/>
            <person name="Medema M.H."/>
            <person name="Devos D.P."/>
            <person name="Kaster A.-K."/>
            <person name="Ovreas L."/>
            <person name="Rohde M."/>
            <person name="Galperin M.Y."/>
            <person name="Jogler C."/>
        </authorList>
    </citation>
    <scope>NUCLEOTIDE SEQUENCE [LARGE SCALE GENOMIC DNA]</scope>
    <source>
        <strain evidence="10 11">ElP</strain>
    </source>
</reference>
<feature type="domain" description="Ribosomal protein L9" evidence="9">
    <location>
        <begin position="72"/>
        <end position="99"/>
    </location>
</feature>
<keyword evidence="4 7" id="KW-0689">Ribosomal protein</keyword>
<dbReference type="SUPFAM" id="SSF55658">
    <property type="entry name" value="L9 N-domain-like"/>
    <property type="match status" value="1"/>
</dbReference>
<evidence type="ECO:0000256" key="5">
    <source>
        <dbReference type="ARBA" id="ARBA00023274"/>
    </source>
</evidence>
<evidence type="ECO:0000259" key="9">
    <source>
        <dbReference type="PROSITE" id="PS00651"/>
    </source>
</evidence>
<dbReference type="OrthoDB" id="9788336at2"/>
<accession>A0A518GX75</accession>
<keyword evidence="3 7" id="KW-0694">RNA-binding</keyword>
<dbReference type="EMBL" id="CP036426">
    <property type="protein sequence ID" value="QDV33172.1"/>
    <property type="molecule type" value="Genomic_DNA"/>
</dbReference>
<evidence type="ECO:0000313" key="10">
    <source>
        <dbReference type="EMBL" id="QDV33172.1"/>
    </source>
</evidence>
<dbReference type="PROSITE" id="PS00651">
    <property type="entry name" value="RIBOSOMAL_L9"/>
    <property type="match status" value="1"/>
</dbReference>
<dbReference type="KEGG" id="tpla:ElP_10140"/>
<dbReference type="NCBIfam" id="TIGR00158">
    <property type="entry name" value="L9"/>
    <property type="match status" value="1"/>
</dbReference>
<comment type="similarity">
    <text evidence="1 7">Belongs to the bacterial ribosomal protein bL9 family.</text>
</comment>
<evidence type="ECO:0000256" key="1">
    <source>
        <dbReference type="ARBA" id="ARBA00010605"/>
    </source>
</evidence>
<feature type="compositionally biased region" description="Basic residues" evidence="8">
    <location>
        <begin position="1"/>
        <end position="12"/>
    </location>
</feature>
<sequence>MAKTPTKSKSKQAKSAAKAARALAHAQTQSQAAQEILGATRRPGWERRHNHPTRPKNGFMHILLTSKVAKLGDPGDLVKVKPGYARNFLLPQGLATFATPHNLRIVEKHRARLKALEEAKRSDLQSLAAQLSQRSITIEANANEEGHLYGSVNSQQIASALATDGFQVDPENVRIEGPLRELGFYSIPIHLGMEITGEVKLWVVPTHIEEDQG</sequence>
<dbReference type="InterPro" id="IPR036935">
    <property type="entry name" value="Ribosomal_bL9_N_sf"/>
</dbReference>
<evidence type="ECO:0000256" key="7">
    <source>
        <dbReference type="HAMAP-Rule" id="MF_00503"/>
    </source>
</evidence>
<evidence type="ECO:0000256" key="6">
    <source>
        <dbReference type="ARBA" id="ARBA00035292"/>
    </source>
</evidence>
<evidence type="ECO:0000313" key="11">
    <source>
        <dbReference type="Proteomes" id="UP000317835"/>
    </source>
</evidence>
<dbReference type="AlphaFoldDB" id="A0A518GX75"/>
<dbReference type="InterPro" id="IPR036791">
    <property type="entry name" value="Ribosomal_bL9_C_sf"/>
</dbReference>
<dbReference type="GO" id="GO:1990904">
    <property type="term" value="C:ribonucleoprotein complex"/>
    <property type="evidence" value="ECO:0007669"/>
    <property type="project" value="UniProtKB-KW"/>
</dbReference>
<dbReference type="GO" id="GO:0003735">
    <property type="term" value="F:structural constituent of ribosome"/>
    <property type="evidence" value="ECO:0007669"/>
    <property type="project" value="InterPro"/>
</dbReference>
<keyword evidence="5 7" id="KW-0687">Ribonucleoprotein</keyword>
<gene>
    <name evidence="7 10" type="primary">rplI</name>
    <name evidence="10" type="ORF">ElP_10140</name>
</gene>
<dbReference type="Pfam" id="PF01281">
    <property type="entry name" value="Ribosomal_L9_N"/>
    <property type="match status" value="1"/>
</dbReference>
<dbReference type="InterPro" id="IPR020594">
    <property type="entry name" value="Ribosomal_bL9_bac/chp"/>
</dbReference>
<dbReference type="FunFam" id="3.40.5.10:FF:000003">
    <property type="entry name" value="50S ribosomal protein L9"/>
    <property type="match status" value="1"/>
</dbReference>
<keyword evidence="2 7" id="KW-0699">rRNA-binding</keyword>
<feature type="compositionally biased region" description="Low complexity" evidence="8">
    <location>
        <begin position="13"/>
        <end position="29"/>
    </location>
</feature>
<evidence type="ECO:0000256" key="2">
    <source>
        <dbReference type="ARBA" id="ARBA00022730"/>
    </source>
</evidence>